<name>A0A067TVK5_GALM3</name>
<accession>A0A067TVK5</accession>
<dbReference type="HOGENOM" id="CLU_1120242_0_0_1"/>
<gene>
    <name evidence="2" type="ORF">GALMADRAFT_863877</name>
</gene>
<evidence type="ECO:0000313" key="3">
    <source>
        <dbReference type="Proteomes" id="UP000027222"/>
    </source>
</evidence>
<feature type="transmembrane region" description="Helical" evidence="1">
    <location>
        <begin position="104"/>
        <end position="131"/>
    </location>
</feature>
<keyword evidence="1" id="KW-0472">Membrane</keyword>
<dbReference type="AlphaFoldDB" id="A0A067TVK5"/>
<dbReference type="EMBL" id="KL142369">
    <property type="protein sequence ID" value="KDR83018.1"/>
    <property type="molecule type" value="Genomic_DNA"/>
</dbReference>
<protein>
    <submittedName>
        <fullName evidence="2">Uncharacterized protein</fullName>
    </submittedName>
</protein>
<feature type="transmembrane region" description="Helical" evidence="1">
    <location>
        <begin position="143"/>
        <end position="170"/>
    </location>
</feature>
<sequence>MDAHMTPQLYWICARMPSLSWNGHQSINFLHPDEFRVRRKRFRRYLFLFFVFFVIQDRLSKCNVRTLKVPFVAPECAASEFLPPSPSHTMLVISDEDSRQAREFATISSILSLCSYSMVLLLFVSSLWLLLRAPPDPSKTMRRFLLFFLVSMFSVSTLATVSALVLNFAYPIASFLSFSTPSTNQNLCTVCNCGRIRILENCCVTLVIWAADGFMIWRCTVLYNGIAAIRRLVLLVFCFILGILSFGE</sequence>
<organism evidence="2 3">
    <name type="scientific">Galerina marginata (strain CBS 339.88)</name>
    <dbReference type="NCBI Taxonomy" id="685588"/>
    <lineage>
        <taxon>Eukaryota</taxon>
        <taxon>Fungi</taxon>
        <taxon>Dikarya</taxon>
        <taxon>Basidiomycota</taxon>
        <taxon>Agaricomycotina</taxon>
        <taxon>Agaricomycetes</taxon>
        <taxon>Agaricomycetidae</taxon>
        <taxon>Agaricales</taxon>
        <taxon>Agaricineae</taxon>
        <taxon>Strophariaceae</taxon>
        <taxon>Galerina</taxon>
    </lineage>
</organism>
<feature type="transmembrane region" description="Helical" evidence="1">
    <location>
        <begin position="42"/>
        <end position="59"/>
    </location>
</feature>
<evidence type="ECO:0000256" key="1">
    <source>
        <dbReference type="SAM" id="Phobius"/>
    </source>
</evidence>
<evidence type="ECO:0000313" key="2">
    <source>
        <dbReference type="EMBL" id="KDR83018.1"/>
    </source>
</evidence>
<keyword evidence="1" id="KW-0812">Transmembrane</keyword>
<dbReference type="Proteomes" id="UP000027222">
    <property type="component" value="Unassembled WGS sequence"/>
</dbReference>
<dbReference type="OrthoDB" id="3267806at2759"/>
<keyword evidence="1" id="KW-1133">Transmembrane helix</keyword>
<feature type="transmembrane region" description="Helical" evidence="1">
    <location>
        <begin position="221"/>
        <end position="246"/>
    </location>
</feature>
<keyword evidence="3" id="KW-1185">Reference proteome</keyword>
<proteinExistence type="predicted"/>
<reference evidence="3" key="1">
    <citation type="journal article" date="2014" name="Proc. Natl. Acad. Sci. U.S.A.">
        <title>Extensive sampling of basidiomycete genomes demonstrates inadequacy of the white-rot/brown-rot paradigm for wood decay fungi.</title>
        <authorList>
            <person name="Riley R."/>
            <person name="Salamov A.A."/>
            <person name="Brown D.W."/>
            <person name="Nagy L.G."/>
            <person name="Floudas D."/>
            <person name="Held B.W."/>
            <person name="Levasseur A."/>
            <person name="Lombard V."/>
            <person name="Morin E."/>
            <person name="Otillar R."/>
            <person name="Lindquist E.A."/>
            <person name="Sun H."/>
            <person name="LaButti K.M."/>
            <person name="Schmutz J."/>
            <person name="Jabbour D."/>
            <person name="Luo H."/>
            <person name="Baker S.E."/>
            <person name="Pisabarro A.G."/>
            <person name="Walton J.D."/>
            <person name="Blanchette R.A."/>
            <person name="Henrissat B."/>
            <person name="Martin F."/>
            <person name="Cullen D."/>
            <person name="Hibbett D.S."/>
            <person name="Grigoriev I.V."/>
        </authorList>
    </citation>
    <scope>NUCLEOTIDE SEQUENCE [LARGE SCALE GENOMIC DNA]</scope>
    <source>
        <strain evidence="3">CBS 339.88</strain>
    </source>
</reference>